<feature type="transmembrane region" description="Helical" evidence="1">
    <location>
        <begin position="99"/>
        <end position="126"/>
    </location>
</feature>
<protein>
    <recommendedName>
        <fullName evidence="4">ABC-2 type transporter domain-containing protein</fullName>
    </recommendedName>
</protein>
<reference evidence="2 3" key="1">
    <citation type="submission" date="2019-08" db="EMBL/GenBank/DDBJ databases">
        <title>In-depth cultivation of the pig gut microbiome towards novel bacterial diversity and tailored functional studies.</title>
        <authorList>
            <person name="Wylensek D."/>
            <person name="Hitch T.C.A."/>
            <person name="Clavel T."/>
        </authorList>
    </citation>
    <scope>NUCLEOTIDE SEQUENCE [LARGE SCALE GENOMIC DNA]</scope>
    <source>
        <strain evidence="2 3">RF-GAM-744-WT-7</strain>
    </source>
</reference>
<keyword evidence="1" id="KW-0812">Transmembrane</keyword>
<feature type="transmembrane region" description="Helical" evidence="1">
    <location>
        <begin position="213"/>
        <end position="233"/>
    </location>
</feature>
<evidence type="ECO:0008006" key="4">
    <source>
        <dbReference type="Google" id="ProtNLM"/>
    </source>
</evidence>
<dbReference type="RefSeq" id="WP_154546044.1">
    <property type="nucleotide sequence ID" value="NZ_JAQYQY010000037.1"/>
</dbReference>
<name>A0A7K0K5R3_9ACTO</name>
<keyword evidence="3" id="KW-1185">Reference proteome</keyword>
<proteinExistence type="predicted"/>
<accession>A0A7K0K5R3</accession>
<organism evidence="2 3">
    <name type="scientific">Mobiluncus porci</name>
    <dbReference type="NCBI Taxonomy" id="2652278"/>
    <lineage>
        <taxon>Bacteria</taxon>
        <taxon>Bacillati</taxon>
        <taxon>Actinomycetota</taxon>
        <taxon>Actinomycetes</taxon>
        <taxon>Actinomycetales</taxon>
        <taxon>Actinomycetaceae</taxon>
        <taxon>Mobiluncus</taxon>
    </lineage>
</organism>
<feature type="transmembrane region" description="Helical" evidence="1">
    <location>
        <begin position="138"/>
        <end position="160"/>
    </location>
</feature>
<dbReference type="AlphaFoldDB" id="A0A7K0K5R3"/>
<gene>
    <name evidence="2" type="ORF">FYJ63_09290</name>
</gene>
<feature type="transmembrane region" description="Helical" evidence="1">
    <location>
        <begin position="56"/>
        <end position="78"/>
    </location>
</feature>
<keyword evidence="1" id="KW-1133">Transmembrane helix</keyword>
<evidence type="ECO:0000313" key="2">
    <source>
        <dbReference type="EMBL" id="MST50410.1"/>
    </source>
</evidence>
<evidence type="ECO:0000313" key="3">
    <source>
        <dbReference type="Proteomes" id="UP000442535"/>
    </source>
</evidence>
<comment type="caution">
    <text evidence="2">The sequence shown here is derived from an EMBL/GenBank/DDBJ whole genome shotgun (WGS) entry which is preliminary data.</text>
</comment>
<feature type="transmembrane region" description="Helical" evidence="1">
    <location>
        <begin position="25"/>
        <end position="44"/>
    </location>
</feature>
<sequence>MLGRRLITTFKLSCRSSAMFANRKTLFVSLFAAPIFEVCTSYFLGRVLDSPSPTNIALRGLLLSILLMTATFIVAAFAHDRETGVLAQVISHRPLDSQYLTGVILAAVAISTASGIINLGCLALIFPVWSAIISVVDIFPLVLLTGTAFGILCAIAVLVLQDPYAALNFLIPFLPLAVGVLVPLSEYPRTIERFLRFVPPASSLKSIESGAPVFVLSDYLVALALLSLSLLLMRRVAGHFRTKVTLLQA</sequence>
<evidence type="ECO:0000256" key="1">
    <source>
        <dbReference type="SAM" id="Phobius"/>
    </source>
</evidence>
<feature type="transmembrane region" description="Helical" evidence="1">
    <location>
        <begin position="167"/>
        <end position="185"/>
    </location>
</feature>
<dbReference type="EMBL" id="VUMY01000018">
    <property type="protein sequence ID" value="MST50410.1"/>
    <property type="molecule type" value="Genomic_DNA"/>
</dbReference>
<dbReference type="Proteomes" id="UP000442535">
    <property type="component" value="Unassembled WGS sequence"/>
</dbReference>
<keyword evidence="1" id="KW-0472">Membrane</keyword>